<feature type="region of interest" description="Disordered" evidence="1">
    <location>
        <begin position="255"/>
        <end position="274"/>
    </location>
</feature>
<accession>A0ABQ8F124</accession>
<dbReference type="EMBL" id="JAFCIX010000435">
    <property type="protein sequence ID" value="KAH6590195.1"/>
    <property type="molecule type" value="Genomic_DNA"/>
</dbReference>
<keyword evidence="4" id="KW-1185">Reference proteome</keyword>
<dbReference type="Gene3D" id="1.10.20.120">
    <property type="match status" value="1"/>
</dbReference>
<evidence type="ECO:0000313" key="3">
    <source>
        <dbReference type="EMBL" id="KAH6590195.1"/>
    </source>
</evidence>
<dbReference type="CDD" id="cd09270">
    <property type="entry name" value="RNase_H2-B"/>
    <property type="match status" value="1"/>
</dbReference>
<evidence type="ECO:0000256" key="1">
    <source>
        <dbReference type="SAM" id="MobiDB-lite"/>
    </source>
</evidence>
<reference evidence="3 4" key="1">
    <citation type="submission" date="2021-02" db="EMBL/GenBank/DDBJ databases">
        <title>Variation within the Batrachochytrium salamandrivorans European outbreak.</title>
        <authorList>
            <person name="Kelly M."/>
            <person name="Pasmans F."/>
            <person name="Shea T.P."/>
            <person name="Munoz J.F."/>
            <person name="Carranza S."/>
            <person name="Cuomo C.A."/>
            <person name="Martel A."/>
        </authorList>
    </citation>
    <scope>NUCLEOTIDE SEQUENCE [LARGE SCALE GENOMIC DNA]</scope>
    <source>
        <strain evidence="3 4">AMFP18/2</strain>
    </source>
</reference>
<dbReference type="Pfam" id="PF09468">
    <property type="entry name" value="RNase_H2-Ydr279"/>
    <property type="match status" value="1"/>
</dbReference>
<sequence length="303" mass="33746">MDRRVMLLPSIPTVDGKDARILTLPYPASGEPAGFVLVPVPEMDMTSTETITTTSTTETTTIESKLHIHSRLLMIQQIEDGSLYVATPYDPLFLLAPILDTHRQKTDESAGRFMQWSDLTSSEDFPDLALLPTTINEAILSNICDINDVDSIGRFYRLNDLKFLDWLKAKVEHLANKAACHSIDAFIPLVQDAKLVHNISDDSSLHRRIAFQAICEHINVKWMNLLMTHLSISDESIWSKQHVYFNPEITKRSASASSATPNLKPTKQAKLTRGQQSIAKASKGGMKHITSFFKPVAAKSASK</sequence>
<evidence type="ECO:0000313" key="4">
    <source>
        <dbReference type="Proteomes" id="UP001648503"/>
    </source>
</evidence>
<name>A0ABQ8F124_9FUNG</name>
<feature type="compositionally biased region" description="Polar residues" evidence="1">
    <location>
        <begin position="255"/>
        <end position="265"/>
    </location>
</feature>
<proteinExistence type="predicted"/>
<dbReference type="PANTHER" id="PTHR13383">
    <property type="entry name" value="RIBONUCLEASE H2 SUBUNIT B"/>
    <property type="match status" value="1"/>
</dbReference>
<organism evidence="3 4">
    <name type="scientific">Batrachochytrium salamandrivorans</name>
    <dbReference type="NCBI Taxonomy" id="1357716"/>
    <lineage>
        <taxon>Eukaryota</taxon>
        <taxon>Fungi</taxon>
        <taxon>Fungi incertae sedis</taxon>
        <taxon>Chytridiomycota</taxon>
        <taxon>Chytridiomycota incertae sedis</taxon>
        <taxon>Chytridiomycetes</taxon>
        <taxon>Rhizophydiales</taxon>
        <taxon>Rhizophydiales incertae sedis</taxon>
        <taxon>Batrachochytrium</taxon>
    </lineage>
</organism>
<evidence type="ECO:0000259" key="2">
    <source>
        <dbReference type="Pfam" id="PF09468"/>
    </source>
</evidence>
<dbReference type="PANTHER" id="PTHR13383:SF11">
    <property type="entry name" value="RIBONUCLEASE H2 SUBUNIT B"/>
    <property type="match status" value="1"/>
</dbReference>
<gene>
    <name evidence="3" type="ORF">BASA50_009457</name>
</gene>
<protein>
    <recommendedName>
        <fullName evidence="2">Ribonuclease H2 subunit B wHTH domain-containing protein</fullName>
    </recommendedName>
</protein>
<dbReference type="Proteomes" id="UP001648503">
    <property type="component" value="Unassembled WGS sequence"/>
</dbReference>
<dbReference type="InterPro" id="IPR019024">
    <property type="entry name" value="RNase_H2_suB_wHTH"/>
</dbReference>
<comment type="caution">
    <text evidence="3">The sequence shown here is derived from an EMBL/GenBank/DDBJ whole genome shotgun (WGS) entry which is preliminary data.</text>
</comment>
<feature type="domain" description="Ribonuclease H2 subunit B wHTH" evidence="2">
    <location>
        <begin position="93"/>
        <end position="227"/>
    </location>
</feature>
<dbReference type="InterPro" id="IPR040456">
    <property type="entry name" value="RNase_H2_suB"/>
</dbReference>